<reference evidence="1" key="2">
    <citation type="submission" date="2024-10" db="UniProtKB">
        <authorList>
            <consortium name="EnsemblProtists"/>
        </authorList>
    </citation>
    <scope>IDENTIFICATION</scope>
</reference>
<dbReference type="GeneID" id="17273145"/>
<dbReference type="eggNOG" id="KOG3487">
    <property type="taxonomic scope" value="Eukaryota"/>
</dbReference>
<dbReference type="OMA" id="RYMNQFI"/>
<keyword evidence="2" id="KW-1185">Reference proteome</keyword>
<name>A0A0D3JVR3_EMIH1</name>
<dbReference type="EnsemblProtists" id="EOD27598">
    <property type="protein sequence ID" value="EOD27598"/>
    <property type="gene ID" value="EMIHUDRAFT_78291"/>
</dbReference>
<dbReference type="CDD" id="cd14825">
    <property type="entry name" value="TRAPPC2_sedlin"/>
    <property type="match status" value="1"/>
</dbReference>
<dbReference type="GO" id="GO:0005737">
    <property type="term" value="C:cytoplasm"/>
    <property type="evidence" value="ECO:0007669"/>
    <property type="project" value="GOC"/>
</dbReference>
<protein>
    <recommendedName>
        <fullName evidence="3">Trafficking protein particle complex subunit 2</fullName>
    </recommendedName>
</protein>
<evidence type="ECO:0000313" key="1">
    <source>
        <dbReference type="EnsemblProtists" id="EOD27598"/>
    </source>
</evidence>
<evidence type="ECO:0000313" key="2">
    <source>
        <dbReference type="Proteomes" id="UP000013827"/>
    </source>
</evidence>
<dbReference type="Gene3D" id="3.30.450.70">
    <property type="match status" value="1"/>
</dbReference>
<accession>A0A0D3JVR3</accession>
<sequence>MPAGGCLFVIVGTDDKPIYQAEFPEARSQRREDTLHLNQLTVIHAALDMVDELVWGTQAMYLKQVDRFNDFYVSAFVTASHARFMLLHDARNEDGVKQFFTDAYEAYVRLLMNPFFDSGAKVPASFDQRIRLLGKKHF</sequence>
<dbReference type="GO" id="GO:0006888">
    <property type="term" value="P:endoplasmic reticulum to Golgi vesicle-mediated transport"/>
    <property type="evidence" value="ECO:0007669"/>
    <property type="project" value="InterPro"/>
</dbReference>
<dbReference type="KEGG" id="ehx:EMIHUDRAFT_66952"/>
<dbReference type="STRING" id="2903.R1CX23"/>
<reference evidence="2" key="1">
    <citation type="journal article" date="2013" name="Nature">
        <title>Pan genome of the phytoplankton Emiliania underpins its global distribution.</title>
        <authorList>
            <person name="Read B.A."/>
            <person name="Kegel J."/>
            <person name="Klute M.J."/>
            <person name="Kuo A."/>
            <person name="Lefebvre S.C."/>
            <person name="Maumus F."/>
            <person name="Mayer C."/>
            <person name="Miller J."/>
            <person name="Monier A."/>
            <person name="Salamov A."/>
            <person name="Young J."/>
            <person name="Aguilar M."/>
            <person name="Claverie J.M."/>
            <person name="Frickenhaus S."/>
            <person name="Gonzalez K."/>
            <person name="Herman E.K."/>
            <person name="Lin Y.C."/>
            <person name="Napier J."/>
            <person name="Ogata H."/>
            <person name="Sarno A.F."/>
            <person name="Shmutz J."/>
            <person name="Schroeder D."/>
            <person name="de Vargas C."/>
            <person name="Verret F."/>
            <person name="von Dassow P."/>
            <person name="Valentin K."/>
            <person name="Van de Peer Y."/>
            <person name="Wheeler G."/>
            <person name="Dacks J.B."/>
            <person name="Delwiche C.F."/>
            <person name="Dyhrman S.T."/>
            <person name="Glockner G."/>
            <person name="John U."/>
            <person name="Richards T."/>
            <person name="Worden A.Z."/>
            <person name="Zhang X."/>
            <person name="Grigoriev I.V."/>
            <person name="Allen A.E."/>
            <person name="Bidle K."/>
            <person name="Borodovsky M."/>
            <person name="Bowler C."/>
            <person name="Brownlee C."/>
            <person name="Cock J.M."/>
            <person name="Elias M."/>
            <person name="Gladyshev V.N."/>
            <person name="Groth M."/>
            <person name="Guda C."/>
            <person name="Hadaegh A."/>
            <person name="Iglesias-Rodriguez M.D."/>
            <person name="Jenkins J."/>
            <person name="Jones B.M."/>
            <person name="Lawson T."/>
            <person name="Leese F."/>
            <person name="Lindquist E."/>
            <person name="Lobanov A."/>
            <person name="Lomsadze A."/>
            <person name="Malik S.B."/>
            <person name="Marsh M.E."/>
            <person name="Mackinder L."/>
            <person name="Mock T."/>
            <person name="Mueller-Roeber B."/>
            <person name="Pagarete A."/>
            <person name="Parker M."/>
            <person name="Probert I."/>
            <person name="Quesneville H."/>
            <person name="Raines C."/>
            <person name="Rensing S.A."/>
            <person name="Riano-Pachon D.M."/>
            <person name="Richier S."/>
            <person name="Rokitta S."/>
            <person name="Shiraiwa Y."/>
            <person name="Soanes D.M."/>
            <person name="van der Giezen M."/>
            <person name="Wahlund T.M."/>
            <person name="Williams B."/>
            <person name="Wilson W."/>
            <person name="Wolfe G."/>
            <person name="Wurch L.L."/>
        </authorList>
    </citation>
    <scope>NUCLEOTIDE SEQUENCE</scope>
</reference>
<dbReference type="Proteomes" id="UP000013827">
    <property type="component" value="Unassembled WGS sequence"/>
</dbReference>
<dbReference type="PANTHER" id="PTHR12403">
    <property type="entry name" value="TRAFFICKING PROTEIN PARTICLE COMPLEX SUBUNIT 2"/>
    <property type="match status" value="1"/>
</dbReference>
<dbReference type="GeneID" id="17259031"/>
<dbReference type="SUPFAM" id="SSF64356">
    <property type="entry name" value="SNARE-like"/>
    <property type="match status" value="1"/>
</dbReference>
<dbReference type="RefSeq" id="XP_005780027.1">
    <property type="nucleotide sequence ID" value="XM_005779970.1"/>
</dbReference>
<dbReference type="AlphaFoldDB" id="A0A0D3JVR3"/>
<dbReference type="RefSeq" id="XP_005765398.1">
    <property type="nucleotide sequence ID" value="XM_005765341.1"/>
</dbReference>
<dbReference type="HOGENOM" id="CLU_085828_0_0_1"/>
<dbReference type="PaxDb" id="2903-EOD12969"/>
<dbReference type="KEGG" id="ehx:EMIHUDRAFT_78291"/>
<organism evidence="1 2">
    <name type="scientific">Emiliania huxleyi (strain CCMP1516)</name>
    <dbReference type="NCBI Taxonomy" id="280463"/>
    <lineage>
        <taxon>Eukaryota</taxon>
        <taxon>Haptista</taxon>
        <taxon>Haptophyta</taxon>
        <taxon>Prymnesiophyceae</taxon>
        <taxon>Isochrysidales</taxon>
        <taxon>Noelaerhabdaceae</taxon>
        <taxon>Emiliania</taxon>
    </lineage>
</organism>
<dbReference type="Pfam" id="PF04628">
    <property type="entry name" value="Sedlin_N"/>
    <property type="match status" value="1"/>
</dbReference>
<dbReference type="EnsemblProtists" id="EOD12969">
    <property type="protein sequence ID" value="EOD12969"/>
    <property type="gene ID" value="EMIHUDRAFT_66952"/>
</dbReference>
<evidence type="ECO:0008006" key="3">
    <source>
        <dbReference type="Google" id="ProtNLM"/>
    </source>
</evidence>
<dbReference type="InterPro" id="IPR011012">
    <property type="entry name" value="Longin-like_dom_sf"/>
</dbReference>
<dbReference type="InterPro" id="IPR006722">
    <property type="entry name" value="Sedlin"/>
</dbReference>
<proteinExistence type="predicted"/>